<feature type="signal peptide" evidence="2">
    <location>
        <begin position="1"/>
        <end position="20"/>
    </location>
</feature>
<dbReference type="PaxDb" id="4081-Solyc05g006330.1.1"/>
<sequence length="84" mass="9818">MVNFFLVFFMLSFSLPPGESKPTGPTNLDFVCASRRIFFPLQYLLFSLYLFLKIFIFVVFSSSLCDTSLLCCLVRDIYILCWFN</sequence>
<evidence type="ECO:0000313" key="3">
    <source>
        <dbReference type="EnsemblPlants" id="Solyc05g006330.1.1.1"/>
    </source>
</evidence>
<evidence type="ECO:0000313" key="4">
    <source>
        <dbReference type="Proteomes" id="UP000004994"/>
    </source>
</evidence>
<evidence type="ECO:0000256" key="1">
    <source>
        <dbReference type="SAM" id="Phobius"/>
    </source>
</evidence>
<protein>
    <submittedName>
        <fullName evidence="3">Uncharacterized protein</fullName>
    </submittedName>
</protein>
<dbReference type="Proteomes" id="UP000004994">
    <property type="component" value="Chromosome 5"/>
</dbReference>
<reference evidence="3" key="1">
    <citation type="journal article" date="2012" name="Nature">
        <title>The tomato genome sequence provides insights into fleshy fruit evolution.</title>
        <authorList>
            <consortium name="Tomato Genome Consortium"/>
        </authorList>
    </citation>
    <scope>NUCLEOTIDE SEQUENCE [LARGE SCALE GENOMIC DNA]</scope>
    <source>
        <strain evidence="3">cv. Heinz 1706</strain>
    </source>
</reference>
<keyword evidence="2" id="KW-0732">Signal</keyword>
<keyword evidence="1" id="KW-0812">Transmembrane</keyword>
<proteinExistence type="predicted"/>
<feature type="transmembrane region" description="Helical" evidence="1">
    <location>
        <begin position="44"/>
        <end position="65"/>
    </location>
</feature>
<dbReference type="AlphaFoldDB" id="A0A3Q7GC07"/>
<feature type="chain" id="PRO_5018699526" evidence="2">
    <location>
        <begin position="21"/>
        <end position="84"/>
    </location>
</feature>
<keyword evidence="1" id="KW-1133">Transmembrane helix</keyword>
<organism evidence="3">
    <name type="scientific">Solanum lycopersicum</name>
    <name type="common">Tomato</name>
    <name type="synonym">Lycopersicon esculentum</name>
    <dbReference type="NCBI Taxonomy" id="4081"/>
    <lineage>
        <taxon>Eukaryota</taxon>
        <taxon>Viridiplantae</taxon>
        <taxon>Streptophyta</taxon>
        <taxon>Embryophyta</taxon>
        <taxon>Tracheophyta</taxon>
        <taxon>Spermatophyta</taxon>
        <taxon>Magnoliopsida</taxon>
        <taxon>eudicotyledons</taxon>
        <taxon>Gunneridae</taxon>
        <taxon>Pentapetalae</taxon>
        <taxon>asterids</taxon>
        <taxon>lamiids</taxon>
        <taxon>Solanales</taxon>
        <taxon>Solanaceae</taxon>
        <taxon>Solanoideae</taxon>
        <taxon>Solaneae</taxon>
        <taxon>Solanum</taxon>
        <taxon>Solanum subgen. Lycopersicon</taxon>
    </lineage>
</organism>
<name>A0A3Q7GC07_SOLLC</name>
<dbReference type="Gramene" id="Solyc05g006330.1.1">
    <property type="protein sequence ID" value="Solyc05g006330.1.1.1"/>
    <property type="gene ID" value="Solyc05g006330.1"/>
</dbReference>
<reference evidence="3" key="2">
    <citation type="submission" date="2019-01" db="UniProtKB">
        <authorList>
            <consortium name="EnsemblPlants"/>
        </authorList>
    </citation>
    <scope>IDENTIFICATION</scope>
    <source>
        <strain evidence="3">cv. Heinz 1706</strain>
    </source>
</reference>
<keyword evidence="4" id="KW-1185">Reference proteome</keyword>
<accession>A0A3Q7GC07</accession>
<dbReference type="InParanoid" id="A0A3Q7GC07"/>
<evidence type="ECO:0000256" key="2">
    <source>
        <dbReference type="SAM" id="SignalP"/>
    </source>
</evidence>
<dbReference type="EnsemblPlants" id="Solyc05g006330.1.1">
    <property type="protein sequence ID" value="Solyc05g006330.1.1.1"/>
    <property type="gene ID" value="Solyc05g006330.1"/>
</dbReference>
<keyword evidence="1" id="KW-0472">Membrane</keyword>